<dbReference type="EMBL" id="FCOK02000005">
    <property type="protein sequence ID" value="SAL19455.1"/>
    <property type="molecule type" value="Genomic_DNA"/>
</dbReference>
<proteinExistence type="predicted"/>
<organism evidence="1 2">
    <name type="scientific">Caballeronia udeis</name>
    <dbReference type="NCBI Taxonomy" id="1232866"/>
    <lineage>
        <taxon>Bacteria</taxon>
        <taxon>Pseudomonadati</taxon>
        <taxon>Pseudomonadota</taxon>
        <taxon>Betaproteobacteria</taxon>
        <taxon>Burkholderiales</taxon>
        <taxon>Burkholderiaceae</taxon>
        <taxon>Caballeronia</taxon>
    </lineage>
</organism>
<evidence type="ECO:0000313" key="1">
    <source>
        <dbReference type="EMBL" id="SAL19455.1"/>
    </source>
</evidence>
<reference evidence="1 2" key="1">
    <citation type="submission" date="2016-01" db="EMBL/GenBank/DDBJ databases">
        <authorList>
            <person name="Oliw E.H."/>
        </authorList>
    </citation>
    <scope>NUCLEOTIDE SEQUENCE [LARGE SCALE GENOMIC DNA]</scope>
    <source>
        <strain evidence="1">LMG 27134</strain>
    </source>
</reference>
<evidence type="ECO:0000313" key="2">
    <source>
        <dbReference type="Proteomes" id="UP000054683"/>
    </source>
</evidence>
<dbReference type="AlphaFoldDB" id="A0A158FI70"/>
<protein>
    <submittedName>
        <fullName evidence="1">Uncharacterized protein</fullName>
    </submittedName>
</protein>
<sequence length="56" mass="5971">MMKHILSAQVLAAVLRASSTPLFSEMLVAMSAGRERSAFFRNTGANTATLRGSSAR</sequence>
<gene>
    <name evidence="1" type="ORF">AWB69_01208</name>
</gene>
<dbReference type="Proteomes" id="UP000054683">
    <property type="component" value="Unassembled WGS sequence"/>
</dbReference>
<accession>A0A158FI70</accession>
<name>A0A158FI70_9BURK</name>